<dbReference type="AlphaFoldDB" id="A0AAN9C2P7"/>
<comment type="subcellular location">
    <subcellularLocation>
        <location evidence="1">Mitochondrion</location>
    </subcellularLocation>
</comment>
<dbReference type="PANTHER" id="PTHR13391:SF0">
    <property type="entry name" value="PROTEIN MISATO HOMOLOG 1"/>
    <property type="match status" value="1"/>
</dbReference>
<dbReference type="InterPro" id="IPR049942">
    <property type="entry name" value="DML1/Misato"/>
</dbReference>
<dbReference type="SUPFAM" id="SSF52490">
    <property type="entry name" value="Tubulin nucleotide-binding domain-like"/>
    <property type="match status" value="1"/>
</dbReference>
<sequence length="578" mass="64748">MKQAIMSGREIVTLQLGHYANFTGSHWWNLQEASFVYDPKVLQRFPKEISHDVLFREGQTPKRCVTFTPRLVVLDLRGSLSTLRKDGSLYNEEKEEEVKWSGDVTLHKSATEPKNQFLQDLDRVEGTDESKGDVDNIDLESPRENEEDGKDQAEDITEQAVFGSKLYNLDNQVKVWSDFHAVHLHPRSIQLVQDYTLGSEDNPFDVFGLGQQALSGQAWDEWEDRVRFFTEECDNMQGFHVLFDNHNSFGGAASKVLSYLQDEFPGKAVLTFPLTPAVLPDQTARQRATRILNSALCMASCCLDSSVYVPLSLATSLWRNLGAPQNFPHLTYNCDLHYHTSAVLAASLDTMTLPLRKETNPVHLSEVTGAMSALGRKVASLNTSLPFPMMEHETFVDALMSKGEEHLLQPLTPQTYCQADPSVQSCVVRGIPPDRVKRAGKSSPRQLSACSSVDDVLQLYLTETYPSTMNAGCVMRDPSNVVTPFPHIFRPNVTKAGQLSDTLRRPRSGVESVPMMTSLQSGPSVGSHVSSLHDEAARFNIHRHHHFLGAGLEEEEFRENLDRLHSLADCYRVLPDMS</sequence>
<dbReference type="GO" id="GO:0007005">
    <property type="term" value="P:mitochondrion organization"/>
    <property type="evidence" value="ECO:0007669"/>
    <property type="project" value="InterPro"/>
</dbReference>
<proteinExistence type="inferred from homology"/>
<dbReference type="InterPro" id="IPR029209">
    <property type="entry name" value="DML1/Misato_tubulin"/>
</dbReference>
<feature type="region of interest" description="Disordered" evidence="4">
    <location>
        <begin position="115"/>
        <end position="154"/>
    </location>
</feature>
<dbReference type="InterPro" id="IPR036525">
    <property type="entry name" value="Tubulin/FtsZ_GTPase_sf"/>
</dbReference>
<name>A0AAN9C2P7_9CAEN</name>
<dbReference type="GO" id="GO:0005739">
    <property type="term" value="C:mitochondrion"/>
    <property type="evidence" value="ECO:0007669"/>
    <property type="project" value="UniProtKB-SubCell"/>
</dbReference>
<dbReference type="InterPro" id="IPR019605">
    <property type="entry name" value="Misato_II_tubulin-like"/>
</dbReference>
<protein>
    <submittedName>
        <fullName evidence="7">Uncharacterized protein</fullName>
    </submittedName>
</protein>
<feature type="domain" description="DML1/Misato tubulin" evidence="6">
    <location>
        <begin position="171"/>
        <end position="356"/>
    </location>
</feature>
<dbReference type="EMBL" id="JBAMIC010000001">
    <property type="protein sequence ID" value="KAK7116070.1"/>
    <property type="molecule type" value="Genomic_DNA"/>
</dbReference>
<dbReference type="Pfam" id="PF10644">
    <property type="entry name" value="Misat_Tub_SegII"/>
    <property type="match status" value="1"/>
</dbReference>
<comment type="similarity">
    <text evidence="2">Belongs to the misato family.</text>
</comment>
<dbReference type="PANTHER" id="PTHR13391">
    <property type="entry name" value="MITOCHONDRIAL DISTRIBUTION REGULATOR MISATO"/>
    <property type="match status" value="1"/>
</dbReference>
<evidence type="ECO:0000256" key="3">
    <source>
        <dbReference type="ARBA" id="ARBA00023128"/>
    </source>
</evidence>
<comment type="caution">
    <text evidence="7">The sequence shown here is derived from an EMBL/GenBank/DDBJ whole genome shotgun (WGS) entry which is preliminary data.</text>
</comment>
<reference evidence="7 8" key="1">
    <citation type="submission" date="2024-02" db="EMBL/GenBank/DDBJ databases">
        <title>Chromosome-scale genome assembly of the rough periwinkle Littorina saxatilis.</title>
        <authorList>
            <person name="De Jode A."/>
            <person name="Faria R."/>
            <person name="Formenti G."/>
            <person name="Sims Y."/>
            <person name="Smith T.P."/>
            <person name="Tracey A."/>
            <person name="Wood J.M.D."/>
            <person name="Zagrodzka Z.B."/>
            <person name="Johannesson K."/>
            <person name="Butlin R.K."/>
            <person name="Leder E.H."/>
        </authorList>
    </citation>
    <scope>NUCLEOTIDE SEQUENCE [LARGE SCALE GENOMIC DNA]</scope>
    <source>
        <strain evidence="7">Snail1</strain>
        <tissue evidence="7">Muscle</tissue>
    </source>
</reference>
<evidence type="ECO:0000259" key="6">
    <source>
        <dbReference type="Pfam" id="PF14881"/>
    </source>
</evidence>
<keyword evidence="3" id="KW-0496">Mitochondrion</keyword>
<feature type="compositionally biased region" description="Basic and acidic residues" evidence="4">
    <location>
        <begin position="120"/>
        <end position="144"/>
    </location>
</feature>
<evidence type="ECO:0000259" key="5">
    <source>
        <dbReference type="Pfam" id="PF10644"/>
    </source>
</evidence>
<accession>A0AAN9C2P7</accession>
<evidence type="ECO:0000256" key="1">
    <source>
        <dbReference type="ARBA" id="ARBA00004173"/>
    </source>
</evidence>
<evidence type="ECO:0000256" key="4">
    <source>
        <dbReference type="SAM" id="MobiDB-lite"/>
    </source>
</evidence>
<dbReference type="Gene3D" id="3.40.50.1440">
    <property type="entry name" value="Tubulin/FtsZ, GTPase domain"/>
    <property type="match status" value="1"/>
</dbReference>
<gene>
    <name evidence="7" type="ORF">V1264_001820</name>
</gene>
<dbReference type="CDD" id="cd06060">
    <property type="entry name" value="misato"/>
    <property type="match status" value="1"/>
</dbReference>
<evidence type="ECO:0000313" key="7">
    <source>
        <dbReference type="EMBL" id="KAK7116070.1"/>
    </source>
</evidence>
<feature type="compositionally biased region" description="Acidic residues" evidence="4">
    <location>
        <begin position="145"/>
        <end position="154"/>
    </location>
</feature>
<evidence type="ECO:0000256" key="2">
    <source>
        <dbReference type="ARBA" id="ARBA00008507"/>
    </source>
</evidence>
<keyword evidence="8" id="KW-1185">Reference proteome</keyword>
<organism evidence="7 8">
    <name type="scientific">Littorina saxatilis</name>
    <dbReference type="NCBI Taxonomy" id="31220"/>
    <lineage>
        <taxon>Eukaryota</taxon>
        <taxon>Metazoa</taxon>
        <taxon>Spiralia</taxon>
        <taxon>Lophotrochozoa</taxon>
        <taxon>Mollusca</taxon>
        <taxon>Gastropoda</taxon>
        <taxon>Caenogastropoda</taxon>
        <taxon>Littorinimorpha</taxon>
        <taxon>Littorinoidea</taxon>
        <taxon>Littorinidae</taxon>
        <taxon>Littorina</taxon>
    </lineage>
</organism>
<feature type="domain" description="Misato Segment II tubulin-like" evidence="5">
    <location>
        <begin position="9"/>
        <end position="123"/>
    </location>
</feature>
<dbReference type="Pfam" id="PF14881">
    <property type="entry name" value="Tubulin_3"/>
    <property type="match status" value="1"/>
</dbReference>
<dbReference type="Proteomes" id="UP001374579">
    <property type="component" value="Unassembled WGS sequence"/>
</dbReference>
<evidence type="ECO:0000313" key="8">
    <source>
        <dbReference type="Proteomes" id="UP001374579"/>
    </source>
</evidence>